<dbReference type="EMBL" id="HG793134">
    <property type="protein sequence ID" value="CRL18112.1"/>
    <property type="molecule type" value="Genomic_DNA"/>
</dbReference>
<name>A0A0G4NVN5_PENC3</name>
<accession>A0A0G4NVN5</accession>
<gene>
    <name evidence="1" type="ORF">PCAMFM013_S001g001072</name>
</gene>
<keyword evidence="2" id="KW-1185">Reference proteome</keyword>
<reference evidence="1 2" key="1">
    <citation type="journal article" date="2014" name="Nat. Commun.">
        <title>Multiple recent horizontal transfers of a large genomic region in cheese making fungi.</title>
        <authorList>
            <person name="Cheeseman K."/>
            <person name="Ropars J."/>
            <person name="Renault P."/>
            <person name="Dupont J."/>
            <person name="Gouzy J."/>
            <person name="Branca A."/>
            <person name="Abraham A.L."/>
            <person name="Ceppi M."/>
            <person name="Conseiller E."/>
            <person name="Debuchy R."/>
            <person name="Malagnac F."/>
            <person name="Goarin A."/>
            <person name="Silar P."/>
            <person name="Lacoste S."/>
            <person name="Sallet E."/>
            <person name="Bensimon A."/>
            <person name="Giraud T."/>
            <person name="Brygoo Y."/>
        </authorList>
    </citation>
    <scope>NUCLEOTIDE SEQUENCE [LARGE SCALE GENOMIC DNA]</scope>
    <source>
        <strain evidence="2">FM 013</strain>
    </source>
</reference>
<evidence type="ECO:0000313" key="2">
    <source>
        <dbReference type="Proteomes" id="UP000053732"/>
    </source>
</evidence>
<dbReference type="Proteomes" id="UP000053732">
    <property type="component" value="Unassembled WGS sequence"/>
</dbReference>
<proteinExistence type="predicted"/>
<protein>
    <submittedName>
        <fullName evidence="1">Str. FM013</fullName>
    </submittedName>
</protein>
<organism evidence="1 2">
    <name type="scientific">Penicillium camemberti (strain FM 013)</name>
    <dbReference type="NCBI Taxonomy" id="1429867"/>
    <lineage>
        <taxon>Eukaryota</taxon>
        <taxon>Fungi</taxon>
        <taxon>Dikarya</taxon>
        <taxon>Ascomycota</taxon>
        <taxon>Pezizomycotina</taxon>
        <taxon>Eurotiomycetes</taxon>
        <taxon>Eurotiomycetidae</taxon>
        <taxon>Eurotiales</taxon>
        <taxon>Aspergillaceae</taxon>
        <taxon>Penicillium</taxon>
    </lineage>
</organism>
<evidence type="ECO:0000313" key="1">
    <source>
        <dbReference type="EMBL" id="CRL18112.1"/>
    </source>
</evidence>
<dbReference type="AlphaFoldDB" id="A0A0G4NVN5"/>
<sequence length="49" mass="5489">MDRPSQNRDTLRHASARSQCESEIVGVSAKGLKLLWRCPTLRSDYNGKG</sequence>